<feature type="coiled-coil region" evidence="1">
    <location>
        <begin position="568"/>
        <end position="609"/>
    </location>
</feature>
<feature type="transmembrane region" description="Helical" evidence="2">
    <location>
        <begin position="7"/>
        <end position="25"/>
    </location>
</feature>
<dbReference type="RefSeq" id="WP_088466701.1">
    <property type="nucleotide sequence ID" value="NZ_JAZHOJ010000028.1"/>
</dbReference>
<dbReference type="PANTHER" id="PTHR34978:SF3">
    <property type="entry name" value="SLR0241 PROTEIN"/>
    <property type="match status" value="1"/>
</dbReference>
<feature type="transmembrane region" description="Helical" evidence="2">
    <location>
        <begin position="271"/>
        <end position="291"/>
    </location>
</feature>
<evidence type="ECO:0000313" key="4">
    <source>
        <dbReference type="EMBL" id="MFK7004508.1"/>
    </source>
</evidence>
<evidence type="ECO:0000256" key="1">
    <source>
        <dbReference type="SAM" id="Coils"/>
    </source>
</evidence>
<dbReference type="EMBL" id="JAZHOJ010000028">
    <property type="protein sequence ID" value="MFK7004508.1"/>
    <property type="molecule type" value="Genomic_DNA"/>
</dbReference>
<evidence type="ECO:0000313" key="5">
    <source>
        <dbReference type="Proteomes" id="UP001621713"/>
    </source>
</evidence>
<dbReference type="PANTHER" id="PTHR34978">
    <property type="entry name" value="POSSIBLE SENSOR-TRANSDUCER PROTEIN BLAR"/>
    <property type="match status" value="1"/>
</dbReference>
<evidence type="ECO:0000259" key="3">
    <source>
        <dbReference type="Pfam" id="PF05569"/>
    </source>
</evidence>
<dbReference type="Proteomes" id="UP001621713">
    <property type="component" value="Unassembled WGS sequence"/>
</dbReference>
<organism evidence="4 5">
    <name type="scientific">Flavobacterium covae</name>
    <dbReference type="NCBI Taxonomy" id="2906076"/>
    <lineage>
        <taxon>Bacteria</taxon>
        <taxon>Pseudomonadati</taxon>
        <taxon>Bacteroidota</taxon>
        <taxon>Flavobacteriia</taxon>
        <taxon>Flavobacteriales</taxon>
        <taxon>Flavobacteriaceae</taxon>
        <taxon>Flavobacterium</taxon>
    </lineage>
</organism>
<keyword evidence="2" id="KW-0812">Transmembrane</keyword>
<keyword evidence="1" id="KW-0175">Coiled coil</keyword>
<dbReference type="Pfam" id="PF05569">
    <property type="entry name" value="Peptidase_M56"/>
    <property type="match status" value="1"/>
</dbReference>
<evidence type="ECO:0000256" key="2">
    <source>
        <dbReference type="SAM" id="Phobius"/>
    </source>
</evidence>
<comment type="caution">
    <text evidence="4">The sequence shown here is derived from an EMBL/GenBank/DDBJ whole genome shotgun (WGS) entry which is preliminary data.</text>
</comment>
<dbReference type="CDD" id="cd07341">
    <property type="entry name" value="M56_BlaR1_MecR1_like"/>
    <property type="match status" value="1"/>
</dbReference>
<dbReference type="CDD" id="cd22249">
    <property type="entry name" value="UDM1_RNF168_RNF169-like"/>
    <property type="match status" value="1"/>
</dbReference>
<accession>A0ABW8PIT3</accession>
<sequence length="616" mass="72621">METLISYITKVNILITIFYIAYHFFVSKETFFYKNRWFLLSGLITSVILPLIFIRKYIIIRSQITSNPSFLQTTTNYSSIDYSESTSFINWTIIIASVYFIISLTLFIRLVISFFSLYKLLSKEDVIRKGSFKLVDSDKDIAPFSFFNYIVYNSDFYTEEELQYVLVHEGVHSKEKHTIDMLITSIFCILFWFNPFIWLYKKAIVQNLEYIADQKASYLSKDKIKYQKTLLKVITQRNYFSISNHFNSSLIKNRIIMLNQSQSKKRKSWKYALIIPMLAVFIFFFQIRTIAQERNMNQSSSNGLYITTDKNSTDQEMKDDAKIAKERFGITLKFSKIKRNTKGEITAIKIEYKDADGKKGMTHIQGEEPIKPIYFHKIKNKIGFGKSNEPSISKNFHKSNNEEDYFGFSFLEKENDLISDPNERIAIPEISDTLSQLDKKNDSKETLKNYSKSIVIKKRNNGKPEVIINGKPIETDSEEYKKMLNDFNGNFEFNIPEGGPMMLKFNNENILKFDSKEIEKITEDALSNTQKYFQKLHDKMNNIRPEIDQMKIEMKKIKPEDFDFNWNEKESESEIKKAKEEMLKAREEMLKAREEMLKAREEMLKIKNQQNKIKKV</sequence>
<protein>
    <submittedName>
        <fullName evidence="4">M56 family metallopeptidase</fullName>
    </submittedName>
</protein>
<keyword evidence="5" id="KW-1185">Reference proteome</keyword>
<proteinExistence type="predicted"/>
<dbReference type="InterPro" id="IPR008756">
    <property type="entry name" value="Peptidase_M56"/>
</dbReference>
<feature type="domain" description="Peptidase M56" evidence="3">
    <location>
        <begin position="148"/>
        <end position="258"/>
    </location>
</feature>
<feature type="transmembrane region" description="Helical" evidence="2">
    <location>
        <begin position="181"/>
        <end position="200"/>
    </location>
</feature>
<dbReference type="InterPro" id="IPR052173">
    <property type="entry name" value="Beta-lactam_resp_regulator"/>
</dbReference>
<reference evidence="4 5" key="1">
    <citation type="submission" date="2024-02" db="EMBL/GenBank/DDBJ databases">
        <title>Comparative Genomic Analysis of Flavobacterium Species Causing Columnaris Disease of Freshwater Fish in Thailand: Insights into Virulence and Resistance Mechanisms.</title>
        <authorList>
            <person name="Nguyen D."/>
            <person name="Chokmangmeepisarn P."/>
            <person name="Khianchaikhan K."/>
            <person name="Morishita M."/>
            <person name="Bunnoy A."/>
            <person name="Rodkhum C."/>
        </authorList>
    </citation>
    <scope>NUCLEOTIDE SEQUENCE [LARGE SCALE GENOMIC DNA]</scope>
    <source>
        <strain evidence="4 5">PCBSB2203</strain>
    </source>
</reference>
<keyword evidence="2" id="KW-1133">Transmembrane helix</keyword>
<feature type="transmembrane region" description="Helical" evidence="2">
    <location>
        <begin position="88"/>
        <end position="112"/>
    </location>
</feature>
<name>A0ABW8PIT3_9FLAO</name>
<feature type="transmembrane region" description="Helical" evidence="2">
    <location>
        <begin position="37"/>
        <end position="54"/>
    </location>
</feature>
<keyword evidence="2" id="KW-0472">Membrane</keyword>
<gene>
    <name evidence="4" type="ORF">V3467_11700</name>
</gene>